<dbReference type="Gene3D" id="3.40.50.10090">
    <property type="match status" value="1"/>
</dbReference>
<dbReference type="EMBL" id="BMIH01000004">
    <property type="protein sequence ID" value="GGB39399.1"/>
    <property type="molecule type" value="Genomic_DNA"/>
</dbReference>
<protein>
    <recommendedName>
        <fullName evidence="1">Tetrapyrrole biosynthesis uroporphyrinogen III synthase domain-containing protein</fullName>
    </recommendedName>
</protein>
<dbReference type="GO" id="GO:0033014">
    <property type="term" value="P:tetrapyrrole biosynthetic process"/>
    <property type="evidence" value="ECO:0007669"/>
    <property type="project" value="InterPro"/>
</dbReference>
<dbReference type="SUPFAM" id="SSF69618">
    <property type="entry name" value="HemD-like"/>
    <property type="match status" value="1"/>
</dbReference>
<accession>A0A916WYJ1</accession>
<evidence type="ECO:0000313" key="2">
    <source>
        <dbReference type="EMBL" id="GGB39399.1"/>
    </source>
</evidence>
<feature type="domain" description="Tetrapyrrole biosynthesis uroporphyrinogen III synthase" evidence="1">
    <location>
        <begin position="16"/>
        <end position="208"/>
    </location>
</feature>
<reference evidence="2" key="2">
    <citation type="submission" date="2020-09" db="EMBL/GenBank/DDBJ databases">
        <authorList>
            <person name="Sun Q."/>
            <person name="Zhou Y."/>
        </authorList>
    </citation>
    <scope>NUCLEOTIDE SEQUENCE</scope>
    <source>
        <strain evidence="2">CGMCC 1.15330</strain>
    </source>
</reference>
<keyword evidence="3" id="KW-1185">Reference proteome</keyword>
<dbReference type="RefSeq" id="WP_188659828.1">
    <property type="nucleotide sequence ID" value="NZ_BMIH01000004.1"/>
</dbReference>
<dbReference type="AlphaFoldDB" id="A0A916WYJ1"/>
<name>A0A916WYJ1_9SPHN</name>
<organism evidence="2 3">
    <name type="scientific">Sphingomonas metalli</name>
    <dbReference type="NCBI Taxonomy" id="1779358"/>
    <lineage>
        <taxon>Bacteria</taxon>
        <taxon>Pseudomonadati</taxon>
        <taxon>Pseudomonadota</taxon>
        <taxon>Alphaproteobacteria</taxon>
        <taxon>Sphingomonadales</taxon>
        <taxon>Sphingomonadaceae</taxon>
        <taxon>Sphingomonas</taxon>
    </lineage>
</organism>
<sequence>MTRPLAVLRPEPGNARTAARIADAGGTAIRLPLFAVVPVAWQAPDPAAFDALLVTSANAMRLGGAALARLAALPVHAVGAATAEAARAAGFRVVTTGGADAATLVAGLPPQRLLHLAGRERVALPGVTAITVYAADPLPLGTQAVESLAGSVALLHSVRAARRLAVLVPPAARAAIRLAALGPAIAAAAGDGWAQVAASPHLDDAALVALALHLAD</sequence>
<gene>
    <name evidence="2" type="ORF">GCM10011380_31120</name>
</gene>
<evidence type="ECO:0000313" key="3">
    <source>
        <dbReference type="Proteomes" id="UP000623067"/>
    </source>
</evidence>
<reference evidence="2" key="1">
    <citation type="journal article" date="2014" name="Int. J. Syst. Evol. Microbiol.">
        <title>Complete genome sequence of Corynebacterium casei LMG S-19264T (=DSM 44701T), isolated from a smear-ripened cheese.</title>
        <authorList>
            <consortium name="US DOE Joint Genome Institute (JGI-PGF)"/>
            <person name="Walter F."/>
            <person name="Albersmeier A."/>
            <person name="Kalinowski J."/>
            <person name="Ruckert C."/>
        </authorList>
    </citation>
    <scope>NUCLEOTIDE SEQUENCE</scope>
    <source>
        <strain evidence="2">CGMCC 1.15330</strain>
    </source>
</reference>
<dbReference type="InterPro" id="IPR036108">
    <property type="entry name" value="4pyrrol_syn_uPrphyn_synt_sf"/>
</dbReference>
<dbReference type="GO" id="GO:0004852">
    <property type="term" value="F:uroporphyrinogen-III synthase activity"/>
    <property type="evidence" value="ECO:0007669"/>
    <property type="project" value="InterPro"/>
</dbReference>
<dbReference type="Proteomes" id="UP000623067">
    <property type="component" value="Unassembled WGS sequence"/>
</dbReference>
<comment type="caution">
    <text evidence="2">The sequence shown here is derived from an EMBL/GenBank/DDBJ whole genome shotgun (WGS) entry which is preliminary data.</text>
</comment>
<evidence type="ECO:0000259" key="1">
    <source>
        <dbReference type="Pfam" id="PF02602"/>
    </source>
</evidence>
<proteinExistence type="predicted"/>
<dbReference type="Pfam" id="PF02602">
    <property type="entry name" value="HEM4"/>
    <property type="match status" value="1"/>
</dbReference>
<dbReference type="InterPro" id="IPR003754">
    <property type="entry name" value="4pyrrol_synth_uPrphyn_synth"/>
</dbReference>